<comment type="caution">
    <text evidence="2">The sequence shown here is derived from an EMBL/GenBank/DDBJ whole genome shotgun (WGS) entry which is preliminary data.</text>
</comment>
<dbReference type="Proteomes" id="UP001501035">
    <property type="component" value="Unassembled WGS sequence"/>
</dbReference>
<sequence>MRDLTPDDLGLLLSLFAVLLLAFAANFHYSPRMVRRHSRAAMVFAVVNFVGEASTVIALMLTWVALWSPRAWERIDDLLVFIPGSIAIACAVFLTFESVWARIRRIAEVGFVAQKHQEELAQHTSHKAH</sequence>
<feature type="transmembrane region" description="Helical" evidence="1">
    <location>
        <begin position="12"/>
        <end position="29"/>
    </location>
</feature>
<organism evidence="2 3">
    <name type="scientific">Gordonia defluvii</name>
    <dbReference type="NCBI Taxonomy" id="283718"/>
    <lineage>
        <taxon>Bacteria</taxon>
        <taxon>Bacillati</taxon>
        <taxon>Actinomycetota</taxon>
        <taxon>Actinomycetes</taxon>
        <taxon>Mycobacteriales</taxon>
        <taxon>Gordoniaceae</taxon>
        <taxon>Gordonia</taxon>
    </lineage>
</organism>
<keyword evidence="3" id="KW-1185">Reference proteome</keyword>
<name>A0ABP6L977_9ACTN</name>
<evidence type="ECO:0000313" key="3">
    <source>
        <dbReference type="Proteomes" id="UP001501035"/>
    </source>
</evidence>
<feature type="transmembrane region" description="Helical" evidence="1">
    <location>
        <begin position="78"/>
        <end position="96"/>
    </location>
</feature>
<dbReference type="RefSeq" id="WP_290713066.1">
    <property type="nucleotide sequence ID" value="NZ_BAAAVS010000021.1"/>
</dbReference>
<proteinExistence type="predicted"/>
<evidence type="ECO:0000256" key="1">
    <source>
        <dbReference type="SAM" id="Phobius"/>
    </source>
</evidence>
<keyword evidence="1" id="KW-1133">Transmembrane helix</keyword>
<keyword evidence="1" id="KW-0812">Transmembrane</keyword>
<feature type="transmembrane region" description="Helical" evidence="1">
    <location>
        <begin position="41"/>
        <end position="66"/>
    </location>
</feature>
<evidence type="ECO:0000313" key="2">
    <source>
        <dbReference type="EMBL" id="GAA3034310.1"/>
    </source>
</evidence>
<protein>
    <submittedName>
        <fullName evidence="2">Uncharacterized protein</fullName>
    </submittedName>
</protein>
<dbReference type="EMBL" id="BAAAVS010000021">
    <property type="protein sequence ID" value="GAA3034310.1"/>
    <property type="molecule type" value="Genomic_DNA"/>
</dbReference>
<reference evidence="3" key="1">
    <citation type="journal article" date="2019" name="Int. J. Syst. Evol. Microbiol.">
        <title>The Global Catalogue of Microorganisms (GCM) 10K type strain sequencing project: providing services to taxonomists for standard genome sequencing and annotation.</title>
        <authorList>
            <consortium name="The Broad Institute Genomics Platform"/>
            <consortium name="The Broad Institute Genome Sequencing Center for Infectious Disease"/>
            <person name="Wu L."/>
            <person name="Ma J."/>
        </authorList>
    </citation>
    <scope>NUCLEOTIDE SEQUENCE [LARGE SCALE GENOMIC DNA]</scope>
    <source>
        <strain evidence="3">JCM 14234</strain>
    </source>
</reference>
<gene>
    <name evidence="2" type="ORF">GCM10010528_13990</name>
</gene>
<keyword evidence="1" id="KW-0472">Membrane</keyword>
<accession>A0ABP6L977</accession>